<dbReference type="InterPro" id="IPR050469">
    <property type="entry name" value="Diguanylate_Cyclase"/>
</dbReference>
<dbReference type="GO" id="GO:0052621">
    <property type="term" value="F:diguanylate cyclase activity"/>
    <property type="evidence" value="ECO:0007669"/>
    <property type="project" value="UniProtKB-EC"/>
</dbReference>
<evidence type="ECO:0000256" key="3">
    <source>
        <dbReference type="PROSITE-ProRule" id="PRU00169"/>
    </source>
</evidence>
<evidence type="ECO:0000313" key="6">
    <source>
        <dbReference type="EMBL" id="TSE25922.1"/>
    </source>
</evidence>
<dbReference type="RefSeq" id="WP_143894554.1">
    <property type="nucleotide sequence ID" value="NZ_VJND01000005.1"/>
</dbReference>
<dbReference type="SUPFAM" id="SSF55073">
    <property type="entry name" value="Nucleotide cyclase"/>
    <property type="match status" value="1"/>
</dbReference>
<dbReference type="CDD" id="cd01949">
    <property type="entry name" value="GGDEF"/>
    <property type="match status" value="1"/>
</dbReference>
<dbReference type="PROSITE" id="PS50110">
    <property type="entry name" value="RESPONSE_REGULATORY"/>
    <property type="match status" value="2"/>
</dbReference>
<dbReference type="Gene3D" id="3.30.70.270">
    <property type="match status" value="1"/>
</dbReference>
<dbReference type="InterPro" id="IPR029787">
    <property type="entry name" value="Nucleotide_cyclase"/>
</dbReference>
<dbReference type="InterPro" id="IPR001789">
    <property type="entry name" value="Sig_transdc_resp-reg_receiver"/>
</dbReference>
<organism evidence="6 7">
    <name type="scientific">Tepidimonas sediminis</name>
    <dbReference type="NCBI Taxonomy" id="2588941"/>
    <lineage>
        <taxon>Bacteria</taxon>
        <taxon>Pseudomonadati</taxon>
        <taxon>Pseudomonadota</taxon>
        <taxon>Betaproteobacteria</taxon>
        <taxon>Burkholderiales</taxon>
        <taxon>Tepidimonas</taxon>
    </lineage>
</organism>
<dbReference type="EC" id="2.7.7.65" evidence="1"/>
<dbReference type="GO" id="GO:0043709">
    <property type="term" value="P:cell adhesion involved in single-species biofilm formation"/>
    <property type="evidence" value="ECO:0007669"/>
    <property type="project" value="TreeGrafter"/>
</dbReference>
<dbReference type="GO" id="GO:1902201">
    <property type="term" value="P:negative regulation of bacterial-type flagellum-dependent cell motility"/>
    <property type="evidence" value="ECO:0007669"/>
    <property type="project" value="TreeGrafter"/>
</dbReference>
<accession>A0A554WQR1</accession>
<reference evidence="6 7" key="1">
    <citation type="submission" date="2019-07" db="EMBL/GenBank/DDBJ databases">
        <title>Tepidimonas sediminis YIM 72259 draft genome.</title>
        <authorList>
            <person name="Da Costa M.S."/>
            <person name="Froufe H.J.C."/>
            <person name="Egas C."/>
            <person name="Albuquerque L."/>
        </authorList>
    </citation>
    <scope>NUCLEOTIDE SEQUENCE [LARGE SCALE GENOMIC DNA]</scope>
    <source>
        <strain evidence="6 7">YIM 72259</strain>
    </source>
</reference>
<name>A0A554WQR1_9BURK</name>
<dbReference type="NCBIfam" id="TIGR00254">
    <property type="entry name" value="GGDEF"/>
    <property type="match status" value="1"/>
</dbReference>
<dbReference type="Gene3D" id="3.40.50.2300">
    <property type="match status" value="2"/>
</dbReference>
<dbReference type="EMBL" id="VJND01000005">
    <property type="protein sequence ID" value="TSE25922.1"/>
    <property type="molecule type" value="Genomic_DNA"/>
</dbReference>
<dbReference type="GO" id="GO:0005886">
    <property type="term" value="C:plasma membrane"/>
    <property type="evidence" value="ECO:0007669"/>
    <property type="project" value="TreeGrafter"/>
</dbReference>
<keyword evidence="7" id="KW-1185">Reference proteome</keyword>
<dbReference type="FunFam" id="3.30.70.270:FF:000001">
    <property type="entry name" value="Diguanylate cyclase domain protein"/>
    <property type="match status" value="1"/>
</dbReference>
<dbReference type="Proteomes" id="UP000320225">
    <property type="component" value="Unassembled WGS sequence"/>
</dbReference>
<dbReference type="InterPro" id="IPR043128">
    <property type="entry name" value="Rev_trsase/Diguanyl_cyclase"/>
</dbReference>
<comment type="caution">
    <text evidence="6">The sequence shown here is derived from an EMBL/GenBank/DDBJ whole genome shotgun (WGS) entry which is preliminary data.</text>
</comment>
<comment type="caution">
    <text evidence="3">Lacks conserved residue(s) required for the propagation of feature annotation.</text>
</comment>
<dbReference type="Pfam" id="PF00072">
    <property type="entry name" value="Response_reg"/>
    <property type="match status" value="2"/>
</dbReference>
<evidence type="ECO:0000259" key="4">
    <source>
        <dbReference type="PROSITE" id="PS50110"/>
    </source>
</evidence>
<dbReference type="AlphaFoldDB" id="A0A554WQR1"/>
<dbReference type="PANTHER" id="PTHR45138">
    <property type="entry name" value="REGULATORY COMPONENTS OF SENSORY TRANSDUCTION SYSTEM"/>
    <property type="match status" value="1"/>
</dbReference>
<dbReference type="PANTHER" id="PTHR45138:SF9">
    <property type="entry name" value="DIGUANYLATE CYCLASE DGCM-RELATED"/>
    <property type="match status" value="1"/>
</dbReference>
<sequence>MVEITAPASSPAPVRVALIDANVAARAVVQGLLQAEGAEVHVFGHGEEALQALAGGLHVDLVLVSRHLPDMGALELLRRLRQVPCCAVLPVVLITGDDAEPLRLGALEGGFTEVLVRAAPDQLAPHLRALLRRQADLQRARILLVEDSPAMAAATAEVLAPLGMEVEHVLQAQQALERLEQQPFDLVIVDVVLPGPLTGLGLLSAIRSRRDDLAELPVLAYTGFDERVRRVEMLRRGANDYVTKPIDAEELRARVSNLVRYWRLLQQVRHQHALLARQAVTDALTGLHNRYLLDELGPRHVRRAWRGGEPLTAMMLDLDHFKDVNDQHGHDRGDQVLQELAQRLREHVRPEDVLVRYGGEEFALLLPRLGAAAAQAHAERLRQAVARQPLAGLALTASIGVCVWQPAPTPGAAASAEEAAAALRGLLVCADRCLYRAKGAGRDRCVVDVVQAVPRA</sequence>
<feature type="domain" description="Response regulatory" evidence="4">
    <location>
        <begin position="141"/>
        <end position="259"/>
    </location>
</feature>
<dbReference type="InterPro" id="IPR011006">
    <property type="entry name" value="CheY-like_superfamily"/>
</dbReference>
<dbReference type="OrthoDB" id="9813903at2"/>
<feature type="modified residue" description="4-aspartylphosphate" evidence="3">
    <location>
        <position position="190"/>
    </location>
</feature>
<keyword evidence="3" id="KW-0597">Phosphoprotein</keyword>
<dbReference type="Pfam" id="PF00990">
    <property type="entry name" value="GGDEF"/>
    <property type="match status" value="1"/>
</dbReference>
<protein>
    <recommendedName>
        <fullName evidence="1">diguanylate cyclase</fullName>
        <ecNumber evidence="1">2.7.7.65</ecNumber>
    </recommendedName>
</protein>
<dbReference type="SMART" id="SM00448">
    <property type="entry name" value="REC"/>
    <property type="match status" value="2"/>
</dbReference>
<dbReference type="PROSITE" id="PS50887">
    <property type="entry name" value="GGDEF"/>
    <property type="match status" value="1"/>
</dbReference>
<gene>
    <name evidence="6" type="primary">pleD_2</name>
    <name evidence="6" type="ORF">Tsedi_01146</name>
</gene>
<dbReference type="GO" id="GO:0000160">
    <property type="term" value="P:phosphorelay signal transduction system"/>
    <property type="evidence" value="ECO:0007669"/>
    <property type="project" value="InterPro"/>
</dbReference>
<feature type="domain" description="GGDEF" evidence="5">
    <location>
        <begin position="309"/>
        <end position="450"/>
    </location>
</feature>
<dbReference type="SUPFAM" id="SSF52172">
    <property type="entry name" value="CheY-like"/>
    <property type="match status" value="2"/>
</dbReference>
<feature type="domain" description="Response regulatory" evidence="4">
    <location>
        <begin position="15"/>
        <end position="131"/>
    </location>
</feature>
<dbReference type="InterPro" id="IPR000160">
    <property type="entry name" value="GGDEF_dom"/>
</dbReference>
<evidence type="ECO:0000313" key="7">
    <source>
        <dbReference type="Proteomes" id="UP000320225"/>
    </source>
</evidence>
<evidence type="ECO:0000256" key="2">
    <source>
        <dbReference type="ARBA" id="ARBA00034247"/>
    </source>
</evidence>
<dbReference type="SMART" id="SM00267">
    <property type="entry name" value="GGDEF"/>
    <property type="match status" value="1"/>
</dbReference>
<evidence type="ECO:0000256" key="1">
    <source>
        <dbReference type="ARBA" id="ARBA00012528"/>
    </source>
</evidence>
<proteinExistence type="predicted"/>
<comment type="catalytic activity">
    <reaction evidence="2">
        <text>2 GTP = 3',3'-c-di-GMP + 2 diphosphate</text>
        <dbReference type="Rhea" id="RHEA:24898"/>
        <dbReference type="ChEBI" id="CHEBI:33019"/>
        <dbReference type="ChEBI" id="CHEBI:37565"/>
        <dbReference type="ChEBI" id="CHEBI:58805"/>
        <dbReference type="EC" id="2.7.7.65"/>
    </reaction>
</comment>
<evidence type="ECO:0000259" key="5">
    <source>
        <dbReference type="PROSITE" id="PS50887"/>
    </source>
</evidence>